<evidence type="ECO:0000313" key="2">
    <source>
        <dbReference type="Proteomes" id="UP000276133"/>
    </source>
</evidence>
<keyword evidence="2" id="KW-1185">Reference proteome</keyword>
<accession>A0A3M7QLN1</accession>
<sequence>MSNRIFYLISKCLIKKLTNFDALPEANYTHQLKDLYLASFDLADSNLSKICQKSIRLFHALTLSPFESLCISRNNQQNDDRKNFAHLEVLAQKCKTAWELHNVKKAFQYAKLLLSSDNLKSNQSFDEFDNGMENFENEDDSLASTNDDKNFFRDFSLKFGTNSSMNTKDEYFIYEVIKCLTSTYLVSIKLEQNLPLKILLSKIFYLNYEHCLATFVILTRKKLNFESKIEKFNYDSLSEFSNIDQLKILINKDPKKNFFAQYFSTYINQVNSYYQFLFETCHQIKLVGGVFENFLDKFENKDLSDYSEEMLSKEIEMFMEDFKKKNKIDLETTDINRDGDGEKIYSDRDNRNLFRIWSQEIVPYLFLNLNNSKKFLIKNLAELILNDFDSEILGFLKIKKHINLNSTTVFTIFKTEAIFLNIKSAKITPNQTKLEMSRRNNIPSRSYHQYTESNHNLKIVKTEVQENGEAFQLVRPTEPEKKNSQEIVSKLIQQYGSKPIRNHKSEELNTVQAAFPKVAKKLLTSYEGSNIVSDSQQDLIGDRYLAEQIRQINQENRKKSILDKWSHLLYEGEDERSYVSSYQPPVVDYSNLQPIRSTTFTLNNAMRPGY</sequence>
<reference evidence="1 2" key="1">
    <citation type="journal article" date="2018" name="Sci. Rep.">
        <title>Genomic signatures of local adaptation to the degree of environmental predictability in rotifers.</title>
        <authorList>
            <person name="Franch-Gras L."/>
            <person name="Hahn C."/>
            <person name="Garcia-Roger E.M."/>
            <person name="Carmona M.J."/>
            <person name="Serra M."/>
            <person name="Gomez A."/>
        </authorList>
    </citation>
    <scope>NUCLEOTIDE SEQUENCE [LARGE SCALE GENOMIC DNA]</scope>
    <source>
        <strain evidence="1">HYR1</strain>
    </source>
</reference>
<evidence type="ECO:0000313" key="1">
    <source>
        <dbReference type="EMBL" id="RNA11994.1"/>
    </source>
</evidence>
<organism evidence="1 2">
    <name type="scientific">Brachionus plicatilis</name>
    <name type="common">Marine rotifer</name>
    <name type="synonym">Brachionus muelleri</name>
    <dbReference type="NCBI Taxonomy" id="10195"/>
    <lineage>
        <taxon>Eukaryota</taxon>
        <taxon>Metazoa</taxon>
        <taxon>Spiralia</taxon>
        <taxon>Gnathifera</taxon>
        <taxon>Rotifera</taxon>
        <taxon>Eurotatoria</taxon>
        <taxon>Monogononta</taxon>
        <taxon>Pseudotrocha</taxon>
        <taxon>Ploima</taxon>
        <taxon>Brachionidae</taxon>
        <taxon>Brachionus</taxon>
    </lineage>
</organism>
<protein>
    <submittedName>
        <fullName evidence="1">Uncharacterized protein</fullName>
    </submittedName>
</protein>
<gene>
    <name evidence="1" type="ORF">BpHYR1_022535</name>
</gene>
<name>A0A3M7QLN1_BRAPC</name>
<dbReference type="AlphaFoldDB" id="A0A3M7QLN1"/>
<dbReference type="EMBL" id="REGN01005790">
    <property type="protein sequence ID" value="RNA11994.1"/>
    <property type="molecule type" value="Genomic_DNA"/>
</dbReference>
<proteinExistence type="predicted"/>
<dbReference type="Proteomes" id="UP000276133">
    <property type="component" value="Unassembled WGS sequence"/>
</dbReference>
<dbReference type="OrthoDB" id="10535025at2759"/>
<comment type="caution">
    <text evidence="1">The sequence shown here is derived from an EMBL/GenBank/DDBJ whole genome shotgun (WGS) entry which is preliminary data.</text>
</comment>